<keyword evidence="4 5" id="KW-0472">Membrane</keyword>
<dbReference type="Pfam" id="PF02931">
    <property type="entry name" value="Neur_chan_LBD"/>
    <property type="match status" value="1"/>
</dbReference>
<evidence type="ECO:0000256" key="3">
    <source>
        <dbReference type="ARBA" id="ARBA00022989"/>
    </source>
</evidence>
<keyword evidence="2 5" id="KW-0812">Transmembrane</keyword>
<organism evidence="8 9">
    <name type="scientific">Dimorphilus gyrociliatus</name>
    <dbReference type="NCBI Taxonomy" id="2664684"/>
    <lineage>
        <taxon>Eukaryota</taxon>
        <taxon>Metazoa</taxon>
        <taxon>Spiralia</taxon>
        <taxon>Lophotrochozoa</taxon>
        <taxon>Annelida</taxon>
        <taxon>Polychaeta</taxon>
        <taxon>Polychaeta incertae sedis</taxon>
        <taxon>Dinophilidae</taxon>
        <taxon>Dimorphilus</taxon>
    </lineage>
</organism>
<accession>A0A7I8W0U5</accession>
<comment type="subcellular location">
    <subcellularLocation>
        <location evidence="1">Membrane</location>
        <topology evidence="1">Multi-pass membrane protein</topology>
    </subcellularLocation>
</comment>
<comment type="similarity">
    <text evidence="5">Belongs to the ligand-gated ion channel (TC 1.A.9) family.</text>
</comment>
<protein>
    <submittedName>
        <fullName evidence="8">DgyrCDS10618</fullName>
    </submittedName>
</protein>
<dbReference type="EMBL" id="CAJFCJ010000016">
    <property type="protein sequence ID" value="CAD5122172.1"/>
    <property type="molecule type" value="Genomic_DNA"/>
</dbReference>
<name>A0A7I8W0U5_9ANNE</name>
<dbReference type="GO" id="GO:0004888">
    <property type="term" value="F:transmembrane signaling receptor activity"/>
    <property type="evidence" value="ECO:0007669"/>
    <property type="project" value="InterPro"/>
</dbReference>
<dbReference type="InterPro" id="IPR018000">
    <property type="entry name" value="Neurotransmitter_ion_chnl_CS"/>
</dbReference>
<evidence type="ECO:0000256" key="4">
    <source>
        <dbReference type="ARBA" id="ARBA00023136"/>
    </source>
</evidence>
<proteinExistence type="inferred from homology"/>
<reference evidence="8 9" key="1">
    <citation type="submission" date="2020-08" db="EMBL/GenBank/DDBJ databases">
        <authorList>
            <person name="Hejnol A."/>
        </authorList>
    </citation>
    <scope>NUCLEOTIDE SEQUENCE [LARGE SCALE GENOMIC DNA]</scope>
</reference>
<dbReference type="InterPro" id="IPR006201">
    <property type="entry name" value="Neur_channel"/>
</dbReference>
<keyword evidence="5" id="KW-0813">Transport</keyword>
<dbReference type="InterPro" id="IPR036719">
    <property type="entry name" value="Neuro-gated_channel_TM_sf"/>
</dbReference>
<dbReference type="CDD" id="cd19051">
    <property type="entry name" value="LGIC_TM_cation"/>
    <property type="match status" value="1"/>
</dbReference>
<gene>
    <name evidence="8" type="ORF">DGYR_LOCUS10016</name>
</gene>
<dbReference type="CDD" id="cd18989">
    <property type="entry name" value="LGIC_ECD_cation"/>
    <property type="match status" value="1"/>
</dbReference>
<keyword evidence="5" id="KW-0406">Ion transport</keyword>
<dbReference type="SUPFAM" id="SSF63712">
    <property type="entry name" value="Nicotinic receptor ligand binding domain-like"/>
    <property type="match status" value="1"/>
</dbReference>
<evidence type="ECO:0000313" key="8">
    <source>
        <dbReference type="EMBL" id="CAD5122172.1"/>
    </source>
</evidence>
<evidence type="ECO:0000256" key="5">
    <source>
        <dbReference type="RuleBase" id="RU000687"/>
    </source>
</evidence>
<evidence type="ECO:0000256" key="2">
    <source>
        <dbReference type="ARBA" id="ARBA00022692"/>
    </source>
</evidence>
<dbReference type="PRINTS" id="PR00252">
    <property type="entry name" value="NRIONCHANNEL"/>
</dbReference>
<evidence type="ECO:0000259" key="6">
    <source>
        <dbReference type="Pfam" id="PF02931"/>
    </source>
</evidence>
<dbReference type="Gene3D" id="2.70.170.10">
    <property type="entry name" value="Neurotransmitter-gated ion-channel ligand-binding domain"/>
    <property type="match status" value="1"/>
</dbReference>
<sequence length="281" mass="32134">MRYLNETESIEEKIYEKLFKDYPKTRPKKDSFKPVIVEVGLSILQIFDLNEQTQTFTTTCKIVVSWLDDYLGWNITQTGPVYTLQIKGRNIWLPDIVITNSAAKMDQRSAWESSDVQITYQGSIFWLIGGKLQTFCQLDMTYFPFDHQLCLITLGTWSHSTRTLILKNLSSTVDLSFMEENGGWVILWTRVEPTIFPASRFELTSTVSYLFCLKRRTSYHMINIIVPCVVISILAALGFLIPSEAGEKISYGITVLLSFTVFQLKLADSIPESSLSTPILY</sequence>
<dbReference type="PROSITE" id="PS00236">
    <property type="entry name" value="NEUROTR_ION_CHANNEL"/>
    <property type="match status" value="1"/>
</dbReference>
<evidence type="ECO:0000313" key="9">
    <source>
        <dbReference type="Proteomes" id="UP000549394"/>
    </source>
</evidence>
<evidence type="ECO:0000256" key="1">
    <source>
        <dbReference type="ARBA" id="ARBA00004141"/>
    </source>
</evidence>
<dbReference type="InterPro" id="IPR038050">
    <property type="entry name" value="Neuro_actylchol_rec"/>
</dbReference>
<feature type="transmembrane region" description="Helical" evidence="5">
    <location>
        <begin position="224"/>
        <end position="243"/>
    </location>
</feature>
<dbReference type="PANTHER" id="PTHR18945">
    <property type="entry name" value="NEUROTRANSMITTER GATED ION CHANNEL"/>
    <property type="match status" value="1"/>
</dbReference>
<comment type="caution">
    <text evidence="8">The sequence shown here is derived from an EMBL/GenBank/DDBJ whole genome shotgun (WGS) entry which is preliminary data.</text>
</comment>
<dbReference type="Proteomes" id="UP000549394">
    <property type="component" value="Unassembled WGS sequence"/>
</dbReference>
<dbReference type="OrthoDB" id="6099057at2759"/>
<dbReference type="Gene3D" id="1.20.58.390">
    <property type="entry name" value="Neurotransmitter-gated ion-channel transmembrane domain"/>
    <property type="match status" value="1"/>
</dbReference>
<dbReference type="GO" id="GO:0016020">
    <property type="term" value="C:membrane"/>
    <property type="evidence" value="ECO:0007669"/>
    <property type="project" value="UniProtKB-SubCell"/>
</dbReference>
<dbReference type="FunFam" id="2.70.170.10:FF:000028">
    <property type="entry name" value="AcetylCholine Receptor"/>
    <property type="match status" value="1"/>
</dbReference>
<feature type="domain" description="Neurotransmitter-gated ion-channel ligand-binding" evidence="6">
    <location>
        <begin position="11"/>
        <end position="217"/>
    </location>
</feature>
<dbReference type="InterPro" id="IPR006202">
    <property type="entry name" value="Neur_chan_lig-bd"/>
</dbReference>
<feature type="domain" description="Neurotransmitter-gated ion-channel transmembrane" evidence="7">
    <location>
        <begin position="224"/>
        <end position="280"/>
    </location>
</feature>
<keyword evidence="3 5" id="KW-1133">Transmembrane helix</keyword>
<keyword evidence="5" id="KW-0407">Ion channel</keyword>
<dbReference type="SUPFAM" id="SSF90112">
    <property type="entry name" value="Neurotransmitter-gated ion-channel transmembrane pore"/>
    <property type="match status" value="1"/>
</dbReference>
<dbReference type="GO" id="GO:0005230">
    <property type="term" value="F:extracellular ligand-gated monoatomic ion channel activity"/>
    <property type="evidence" value="ECO:0007669"/>
    <property type="project" value="InterPro"/>
</dbReference>
<keyword evidence="9" id="KW-1185">Reference proteome</keyword>
<dbReference type="InterPro" id="IPR006029">
    <property type="entry name" value="Neurotrans-gated_channel_TM"/>
</dbReference>
<evidence type="ECO:0000259" key="7">
    <source>
        <dbReference type="Pfam" id="PF02932"/>
    </source>
</evidence>
<dbReference type="InterPro" id="IPR036734">
    <property type="entry name" value="Neur_chan_lig-bd_sf"/>
</dbReference>
<dbReference type="AlphaFoldDB" id="A0A7I8W0U5"/>
<dbReference type="Pfam" id="PF02932">
    <property type="entry name" value="Neur_chan_memb"/>
    <property type="match status" value="1"/>
</dbReference>
<comment type="caution">
    <text evidence="5">Lacks conserved residue(s) required for the propagation of feature annotation.</text>
</comment>